<organism evidence="1 2">
    <name type="scientific">Eubacterium callanderi</name>
    <dbReference type="NCBI Taxonomy" id="53442"/>
    <lineage>
        <taxon>Bacteria</taxon>
        <taxon>Bacillati</taxon>
        <taxon>Bacillota</taxon>
        <taxon>Clostridia</taxon>
        <taxon>Eubacteriales</taxon>
        <taxon>Eubacteriaceae</taxon>
        <taxon>Eubacterium</taxon>
    </lineage>
</organism>
<evidence type="ECO:0000313" key="2">
    <source>
        <dbReference type="Proteomes" id="UP000586254"/>
    </source>
</evidence>
<dbReference type="EMBL" id="JACCKS010000014">
    <property type="protein sequence ID" value="NZA38896.1"/>
    <property type="molecule type" value="Genomic_DNA"/>
</dbReference>
<evidence type="ECO:0008006" key="3">
    <source>
        <dbReference type="Google" id="ProtNLM"/>
    </source>
</evidence>
<reference evidence="1 2" key="1">
    <citation type="submission" date="2020-07" db="EMBL/GenBank/DDBJ databases">
        <title>Organ Donor 1.</title>
        <authorList>
            <person name="Marsh A.J."/>
            <person name="Azcarate-Peril M.A."/>
        </authorList>
    </citation>
    <scope>NUCLEOTIDE SEQUENCE [LARGE SCALE GENOMIC DNA]</scope>
    <source>
        <strain evidence="1 2">AMC0717</strain>
    </source>
</reference>
<dbReference type="InterPro" id="IPR032675">
    <property type="entry name" value="LRR_dom_sf"/>
</dbReference>
<dbReference type="AlphaFoldDB" id="A0A853JN14"/>
<dbReference type="Proteomes" id="UP000586254">
    <property type="component" value="Unassembled WGS sequence"/>
</dbReference>
<dbReference type="Gene3D" id="3.80.10.10">
    <property type="entry name" value="Ribonuclease Inhibitor"/>
    <property type="match status" value="1"/>
</dbReference>
<name>A0A853JN14_9FIRM</name>
<accession>A0A853JN14</accession>
<gene>
    <name evidence="1" type="ORF">H0N91_12360</name>
</gene>
<sequence length="63" mass="7066">MKKVIIPESVKLIEPHAFSECRKLESVRLPNLTGQDYISGEVVVDISNKEALAKALAAFQQRR</sequence>
<evidence type="ECO:0000313" key="1">
    <source>
        <dbReference type="EMBL" id="NZA38896.1"/>
    </source>
</evidence>
<protein>
    <recommendedName>
        <fullName evidence="3">Leucine rich repeat-containing protein</fullName>
    </recommendedName>
</protein>
<proteinExistence type="predicted"/>
<comment type="caution">
    <text evidence="1">The sequence shown here is derived from an EMBL/GenBank/DDBJ whole genome shotgun (WGS) entry which is preliminary data.</text>
</comment>